<protein>
    <recommendedName>
        <fullName evidence="3">Coenzyme A biosynthesis bifunctional protein CoaBC</fullName>
    </recommendedName>
    <alternativeName>
        <fullName evidence="3">DNA/pantothenate metabolism flavoprotein</fullName>
    </alternativeName>
    <alternativeName>
        <fullName evidence="3">Phosphopantothenoylcysteine synthetase/decarboxylase</fullName>
        <shortName evidence="3">PPCS-PPCDC</shortName>
    </alternativeName>
    <domain>
        <recommendedName>
            <fullName evidence="3">Phosphopantothenoylcysteine decarboxylase</fullName>
            <shortName evidence="3">PPC decarboxylase</shortName>
            <shortName evidence="3">PPC-DC</shortName>
            <ecNumber evidence="3">4.1.1.36</ecNumber>
        </recommendedName>
        <alternativeName>
            <fullName evidence="3">CoaC</fullName>
        </alternativeName>
    </domain>
    <domain>
        <recommendedName>
            <fullName evidence="3">Phosphopantothenate--cysteine ligase</fullName>
            <ecNumber evidence="3">6.3.2.5</ecNumber>
        </recommendedName>
        <alternativeName>
            <fullName evidence="3">CoaB</fullName>
        </alternativeName>
        <alternativeName>
            <fullName evidence="3">Phosphopantothenoylcysteine synthetase</fullName>
            <shortName evidence="3">PPC synthetase</shortName>
            <shortName evidence="3">PPC-S</shortName>
        </alternativeName>
    </domain>
</protein>
<evidence type="ECO:0000256" key="1">
    <source>
        <dbReference type="ARBA" id="ARBA00022793"/>
    </source>
</evidence>
<feature type="binding site" evidence="3">
    <location>
        <position position="363"/>
    </location>
    <ligand>
        <name>CTP</name>
        <dbReference type="ChEBI" id="CHEBI:37563"/>
    </ligand>
</feature>
<dbReference type="Gene3D" id="3.40.50.10300">
    <property type="entry name" value="CoaB-like"/>
    <property type="match status" value="1"/>
</dbReference>
<keyword evidence="3 4" id="KW-0436">Ligase</keyword>
<gene>
    <name evidence="3" type="primary">coaBC</name>
    <name evidence="7" type="ORF">EDD42_0833</name>
</gene>
<keyword evidence="8" id="KW-1185">Reference proteome</keyword>
<feature type="region of interest" description="Phosphopantothenoylcysteine decarboxylase" evidence="3">
    <location>
        <begin position="1"/>
        <end position="203"/>
    </location>
</feature>
<dbReference type="GO" id="GO:0046872">
    <property type="term" value="F:metal ion binding"/>
    <property type="evidence" value="ECO:0007669"/>
    <property type="project" value="UniProtKB-KW"/>
</dbReference>
<organism evidence="7 8">
    <name type="scientific">Plantibacter flavus</name>
    <dbReference type="NCBI Taxonomy" id="150123"/>
    <lineage>
        <taxon>Bacteria</taxon>
        <taxon>Bacillati</taxon>
        <taxon>Actinomycetota</taxon>
        <taxon>Actinomycetes</taxon>
        <taxon>Micrococcales</taxon>
        <taxon>Microbacteriaceae</taxon>
        <taxon>Plantibacter</taxon>
    </lineage>
</organism>
<comment type="similarity">
    <text evidence="3 4">In the N-terminal section; belongs to the HFCD (homo-oligomeric flavin containing Cys decarboxylase) superfamily.</text>
</comment>
<feature type="domain" description="DNA/pantothenate metabolism flavoprotein C-terminal" evidence="6">
    <location>
        <begin position="200"/>
        <end position="419"/>
    </location>
</feature>
<feature type="binding site" evidence="3">
    <location>
        <position position="345"/>
    </location>
    <ligand>
        <name>CTP</name>
        <dbReference type="ChEBI" id="CHEBI:37563"/>
    </ligand>
</feature>
<dbReference type="GO" id="GO:0010181">
    <property type="term" value="F:FMN binding"/>
    <property type="evidence" value="ECO:0007669"/>
    <property type="project" value="UniProtKB-UniRule"/>
</dbReference>
<feature type="domain" description="Flavoprotein" evidence="5">
    <location>
        <begin position="15"/>
        <end position="180"/>
    </location>
</feature>
<dbReference type="Pfam" id="PF04127">
    <property type="entry name" value="DFP"/>
    <property type="match status" value="1"/>
</dbReference>
<evidence type="ECO:0000313" key="8">
    <source>
        <dbReference type="Proteomes" id="UP000266915"/>
    </source>
</evidence>
<evidence type="ECO:0000259" key="5">
    <source>
        <dbReference type="Pfam" id="PF02441"/>
    </source>
</evidence>
<dbReference type="GO" id="GO:0071513">
    <property type="term" value="C:phosphopantothenoylcysteine decarboxylase complex"/>
    <property type="evidence" value="ECO:0007669"/>
    <property type="project" value="TreeGrafter"/>
</dbReference>
<feature type="binding site" evidence="3">
    <location>
        <position position="298"/>
    </location>
    <ligand>
        <name>CTP</name>
        <dbReference type="ChEBI" id="CHEBI:37563"/>
    </ligand>
</feature>
<dbReference type="Gene3D" id="3.40.50.1950">
    <property type="entry name" value="Flavin prenyltransferase-like"/>
    <property type="match status" value="1"/>
</dbReference>
<proteinExistence type="inferred from homology"/>
<comment type="cofactor">
    <cofactor evidence="3">
        <name>FMN</name>
        <dbReference type="ChEBI" id="CHEBI:58210"/>
    </cofactor>
    <text evidence="3">Binds 1 FMN per subunit.</text>
</comment>
<dbReference type="InterPro" id="IPR005252">
    <property type="entry name" value="CoaBC"/>
</dbReference>
<comment type="similarity">
    <text evidence="3 4">In the C-terminal section; belongs to the PPC synthetase family.</text>
</comment>
<comment type="pathway">
    <text evidence="3 4">Cofactor biosynthesis; coenzyme A biosynthesis; CoA from (R)-pantothenate: step 3/5.</text>
</comment>
<keyword evidence="3" id="KW-0460">Magnesium</keyword>
<comment type="function">
    <text evidence="4">Catalyzes two steps in the biosynthesis of coenzyme A. In the first step cysteine is conjugated to 4'-phosphopantothenate to form 4-phosphopantothenoylcysteine, in the latter compound is decarboxylated to form 4'-phosphopantotheine.</text>
</comment>
<sequence>MGVRDASREAAGCTVVVGITGGIAAYKAVGVVRGFVLAGFDVHVVPTESALRFVGLPTLEAISRNPVTTSLYDGVAEVRHVALGQRAELIVVAPTTANTLAKLAAGLSDDLLGTTILASRAPVLLAPAMHTEMWQHPATTANVALLRSRGVAVIGPAHGALTGGDTGPGRMSEPDDIVAAGLALLARRTGGTDAHPDDLRAERVVVSAGGTREPLDPVRFLGNRSSGRQGLAIAQAAAERGAEVVLVAAHLDADVAAEAAAVDGVRVVPVGTAAELAVAMEDVAADATLVVMAAAVADYRAAEIAERKIKKDDTGDELTLRLVRNPDVLAGLAAARVPGRLVVGFAAETAADHEELLALGRAKVARKGADLLVLNRVGWTDGFGTPDNEVVVIDGVGDVVGEATGSKRSIADRLLDLVLAHRAEPVRPQAGEPPPERG</sequence>
<keyword evidence="1 3" id="KW-0210">Decarboxylase</keyword>
<dbReference type="GO" id="GO:0015937">
    <property type="term" value="P:coenzyme A biosynthetic process"/>
    <property type="evidence" value="ECO:0007669"/>
    <property type="project" value="UniProtKB-UniRule"/>
</dbReference>
<keyword evidence="3 4" id="KW-0288">FMN</keyword>
<comment type="function">
    <text evidence="3">Catalyzes two sequential steps in the biosynthesis of coenzyme A. In the first step cysteine is conjugated to 4'-phosphopantothenate to form 4-phosphopantothenoylcysteine. In the second step the latter compound is decarboxylated to form 4'-phosphopantotheine.</text>
</comment>
<comment type="catalytic activity">
    <reaction evidence="3 4">
        <text>(R)-4'-phosphopantothenate + L-cysteine + CTP = N-[(R)-4-phosphopantothenoyl]-L-cysteine + CMP + diphosphate + H(+)</text>
        <dbReference type="Rhea" id="RHEA:19397"/>
        <dbReference type="ChEBI" id="CHEBI:10986"/>
        <dbReference type="ChEBI" id="CHEBI:15378"/>
        <dbReference type="ChEBI" id="CHEBI:33019"/>
        <dbReference type="ChEBI" id="CHEBI:35235"/>
        <dbReference type="ChEBI" id="CHEBI:37563"/>
        <dbReference type="ChEBI" id="CHEBI:59458"/>
        <dbReference type="ChEBI" id="CHEBI:60377"/>
        <dbReference type="EC" id="6.3.2.5"/>
    </reaction>
</comment>
<evidence type="ECO:0000256" key="2">
    <source>
        <dbReference type="ARBA" id="ARBA00023239"/>
    </source>
</evidence>
<keyword evidence="3" id="KW-0479">Metal-binding</keyword>
<comment type="catalytic activity">
    <reaction evidence="3 4">
        <text>N-[(R)-4-phosphopantothenoyl]-L-cysteine + H(+) = (R)-4'-phosphopantetheine + CO2</text>
        <dbReference type="Rhea" id="RHEA:16793"/>
        <dbReference type="ChEBI" id="CHEBI:15378"/>
        <dbReference type="ChEBI" id="CHEBI:16526"/>
        <dbReference type="ChEBI" id="CHEBI:59458"/>
        <dbReference type="ChEBI" id="CHEBI:61723"/>
        <dbReference type="EC" id="4.1.1.36"/>
    </reaction>
</comment>
<evidence type="ECO:0000313" key="7">
    <source>
        <dbReference type="EMBL" id="ROR80790.1"/>
    </source>
</evidence>
<comment type="caution">
    <text evidence="7">The sequence shown here is derived from an EMBL/GenBank/DDBJ whole genome shotgun (WGS) entry which is preliminary data.</text>
</comment>
<feature type="binding site" evidence="3">
    <location>
        <begin position="326"/>
        <end position="329"/>
    </location>
    <ligand>
        <name>CTP</name>
        <dbReference type="ChEBI" id="CHEBI:37563"/>
    </ligand>
</feature>
<dbReference type="AlphaFoldDB" id="A0A3N2C016"/>
<dbReference type="InterPro" id="IPR036551">
    <property type="entry name" value="Flavin_trans-like"/>
</dbReference>
<dbReference type="RefSeq" id="WP_085511763.1">
    <property type="nucleotide sequence ID" value="NZ_FXAP01000003.1"/>
</dbReference>
<feature type="binding site" evidence="3">
    <location>
        <position position="308"/>
    </location>
    <ligand>
        <name>CTP</name>
        <dbReference type="ChEBI" id="CHEBI:37563"/>
    </ligand>
</feature>
<comment type="pathway">
    <text evidence="3 4">Cofactor biosynthesis; coenzyme A biosynthesis; CoA from (R)-pantothenate: step 2/5.</text>
</comment>
<name>A0A3N2C016_9MICO</name>
<evidence type="ECO:0000256" key="3">
    <source>
        <dbReference type="HAMAP-Rule" id="MF_02225"/>
    </source>
</evidence>
<dbReference type="Pfam" id="PF02441">
    <property type="entry name" value="Flavoprotein"/>
    <property type="match status" value="1"/>
</dbReference>
<dbReference type="EC" id="6.3.2.5" evidence="3"/>
<comment type="caution">
    <text evidence="3">Lacks conserved residue(s) required for the propagation of feature annotation.</text>
</comment>
<dbReference type="InterPro" id="IPR035929">
    <property type="entry name" value="CoaB-like_sf"/>
</dbReference>
<dbReference type="GO" id="GO:0004632">
    <property type="term" value="F:phosphopantothenate--cysteine ligase activity"/>
    <property type="evidence" value="ECO:0007669"/>
    <property type="project" value="UniProtKB-UniRule"/>
</dbReference>
<keyword evidence="3 4" id="KW-0285">Flavoprotein</keyword>
<dbReference type="SUPFAM" id="SSF52507">
    <property type="entry name" value="Homo-oligomeric flavin-containing Cys decarboxylases, HFCD"/>
    <property type="match status" value="1"/>
</dbReference>
<dbReference type="EMBL" id="RKHL01000001">
    <property type="protein sequence ID" value="ROR80790.1"/>
    <property type="molecule type" value="Genomic_DNA"/>
</dbReference>
<feature type="region of interest" description="Phosphopantothenate--cysteine ligase" evidence="3">
    <location>
        <begin position="204"/>
        <end position="438"/>
    </location>
</feature>
<dbReference type="SUPFAM" id="SSF102645">
    <property type="entry name" value="CoaB-like"/>
    <property type="match status" value="1"/>
</dbReference>
<dbReference type="UniPathway" id="UPA00241">
    <property type="reaction ID" value="UER00353"/>
</dbReference>
<dbReference type="PANTHER" id="PTHR14359:SF6">
    <property type="entry name" value="PHOSPHOPANTOTHENOYLCYSTEINE DECARBOXYLASE"/>
    <property type="match status" value="1"/>
</dbReference>
<dbReference type="InterPro" id="IPR007085">
    <property type="entry name" value="DNA/pantothenate-metab_flavo_C"/>
</dbReference>
<dbReference type="InterPro" id="IPR003382">
    <property type="entry name" value="Flavoprotein"/>
</dbReference>
<dbReference type="GO" id="GO:0015941">
    <property type="term" value="P:pantothenate catabolic process"/>
    <property type="evidence" value="ECO:0007669"/>
    <property type="project" value="InterPro"/>
</dbReference>
<keyword evidence="3" id="KW-0511">Multifunctional enzyme</keyword>
<dbReference type="HAMAP" id="MF_02225">
    <property type="entry name" value="CoaBC"/>
    <property type="match status" value="1"/>
</dbReference>
<evidence type="ECO:0000256" key="4">
    <source>
        <dbReference type="RuleBase" id="RU364078"/>
    </source>
</evidence>
<reference evidence="7 8" key="1">
    <citation type="submission" date="2018-11" db="EMBL/GenBank/DDBJ databases">
        <title>Sequencing the genomes of 1000 actinobacteria strains.</title>
        <authorList>
            <person name="Klenk H.-P."/>
        </authorList>
    </citation>
    <scope>NUCLEOTIDE SEQUENCE [LARGE SCALE GENOMIC DNA]</scope>
    <source>
        <strain evidence="7 8">DSM 14012</strain>
    </source>
</reference>
<feature type="binding site" evidence="3">
    <location>
        <position position="367"/>
    </location>
    <ligand>
        <name>CTP</name>
        <dbReference type="ChEBI" id="CHEBI:37563"/>
    </ligand>
</feature>
<keyword evidence="2 3" id="KW-0456">Lyase</keyword>
<dbReference type="EC" id="4.1.1.36" evidence="3"/>
<dbReference type="Proteomes" id="UP000266915">
    <property type="component" value="Unassembled WGS sequence"/>
</dbReference>
<dbReference type="NCBIfam" id="TIGR00521">
    <property type="entry name" value="coaBC_dfp"/>
    <property type="match status" value="1"/>
</dbReference>
<comment type="cofactor">
    <cofactor evidence="3">
        <name>Mg(2+)</name>
        <dbReference type="ChEBI" id="CHEBI:18420"/>
    </cofactor>
</comment>
<accession>A0A3N2C016</accession>
<evidence type="ECO:0000259" key="6">
    <source>
        <dbReference type="Pfam" id="PF04127"/>
    </source>
</evidence>
<dbReference type="PANTHER" id="PTHR14359">
    <property type="entry name" value="HOMO-OLIGOMERIC FLAVIN CONTAINING CYS DECARBOXYLASE FAMILY"/>
    <property type="match status" value="1"/>
</dbReference>
<dbReference type="GO" id="GO:0004633">
    <property type="term" value="F:phosphopantothenoylcysteine decarboxylase activity"/>
    <property type="evidence" value="ECO:0007669"/>
    <property type="project" value="UniProtKB-UniRule"/>
</dbReference>